<dbReference type="InParanoid" id="A0A7G1G4U3"/>
<name>A0A7G1G4U3_9BACT</name>
<dbReference type="EMBL" id="AP018712">
    <property type="protein sequence ID" value="BBE31560.1"/>
    <property type="molecule type" value="Genomic_DNA"/>
</dbReference>
<reference evidence="1 2" key="1">
    <citation type="submission" date="2018-06" db="EMBL/GenBank/DDBJ databases">
        <title>Genome sequencing of Oceanotoga sp. sy52.</title>
        <authorList>
            <person name="Mori K."/>
        </authorList>
    </citation>
    <scope>NUCLEOTIDE SEQUENCE [LARGE SCALE GENOMIC DNA]</scope>
    <source>
        <strain evidence="2">sy52</strain>
    </source>
</reference>
<evidence type="ECO:0000313" key="1">
    <source>
        <dbReference type="EMBL" id="BBE31560.1"/>
    </source>
</evidence>
<gene>
    <name evidence="1" type="ORF">OSSY52_17010</name>
</gene>
<dbReference type="RefSeq" id="WP_269777924.1">
    <property type="nucleotide sequence ID" value="NZ_AP018712.1"/>
</dbReference>
<keyword evidence="2" id="KW-1185">Reference proteome</keyword>
<dbReference type="AlphaFoldDB" id="A0A7G1G4U3"/>
<proteinExistence type="predicted"/>
<evidence type="ECO:0000313" key="2">
    <source>
        <dbReference type="Proteomes" id="UP000516361"/>
    </source>
</evidence>
<organism evidence="1 2">
    <name type="scientific">Tepiditoga spiralis</name>
    <dbReference type="NCBI Taxonomy" id="2108365"/>
    <lineage>
        <taxon>Bacteria</taxon>
        <taxon>Thermotogati</taxon>
        <taxon>Thermotogota</taxon>
        <taxon>Thermotogae</taxon>
        <taxon>Petrotogales</taxon>
        <taxon>Petrotogaceae</taxon>
        <taxon>Tepiditoga</taxon>
    </lineage>
</organism>
<protein>
    <submittedName>
        <fullName evidence="1">Uncharacterized protein</fullName>
    </submittedName>
</protein>
<dbReference type="Proteomes" id="UP000516361">
    <property type="component" value="Chromosome"/>
</dbReference>
<dbReference type="KEGG" id="ocy:OSSY52_17010"/>
<accession>A0A7G1G4U3</accession>
<sequence length="41" mass="4877">MRKTKKRTSWLIFFTFLLTMISMNVFANFNGVIDQSVMIVF</sequence>